<evidence type="ECO:0000313" key="1">
    <source>
        <dbReference type="EMBL" id="KAK4120661.1"/>
    </source>
</evidence>
<name>A0AAN6TVE8_9PEZI</name>
<comment type="caution">
    <text evidence="1">The sequence shown here is derived from an EMBL/GenBank/DDBJ whole genome shotgun (WGS) entry which is preliminary data.</text>
</comment>
<reference evidence="1" key="1">
    <citation type="journal article" date="2023" name="Mol. Phylogenet. Evol.">
        <title>Genome-scale phylogeny and comparative genomics of the fungal order Sordariales.</title>
        <authorList>
            <person name="Hensen N."/>
            <person name="Bonometti L."/>
            <person name="Westerberg I."/>
            <person name="Brannstrom I.O."/>
            <person name="Guillou S."/>
            <person name="Cros-Aarteil S."/>
            <person name="Calhoun S."/>
            <person name="Haridas S."/>
            <person name="Kuo A."/>
            <person name="Mondo S."/>
            <person name="Pangilinan J."/>
            <person name="Riley R."/>
            <person name="LaButti K."/>
            <person name="Andreopoulos B."/>
            <person name="Lipzen A."/>
            <person name="Chen C."/>
            <person name="Yan M."/>
            <person name="Daum C."/>
            <person name="Ng V."/>
            <person name="Clum A."/>
            <person name="Steindorff A."/>
            <person name="Ohm R.A."/>
            <person name="Martin F."/>
            <person name="Silar P."/>
            <person name="Natvig D.O."/>
            <person name="Lalanne C."/>
            <person name="Gautier V."/>
            <person name="Ament-Velasquez S.L."/>
            <person name="Kruys A."/>
            <person name="Hutchinson M.I."/>
            <person name="Powell A.J."/>
            <person name="Barry K."/>
            <person name="Miller A.N."/>
            <person name="Grigoriev I.V."/>
            <person name="Debuchy R."/>
            <person name="Gladieux P."/>
            <person name="Hiltunen Thoren M."/>
            <person name="Johannesson H."/>
        </authorList>
    </citation>
    <scope>NUCLEOTIDE SEQUENCE</scope>
    <source>
        <strain evidence="1">CBS 731.68</strain>
    </source>
</reference>
<keyword evidence="2" id="KW-1185">Reference proteome</keyword>
<reference evidence="1" key="2">
    <citation type="submission" date="2023-05" db="EMBL/GenBank/DDBJ databases">
        <authorList>
            <consortium name="Lawrence Berkeley National Laboratory"/>
            <person name="Steindorff A."/>
            <person name="Hensen N."/>
            <person name="Bonometti L."/>
            <person name="Westerberg I."/>
            <person name="Brannstrom I.O."/>
            <person name="Guillou S."/>
            <person name="Cros-Aarteil S."/>
            <person name="Calhoun S."/>
            <person name="Haridas S."/>
            <person name="Kuo A."/>
            <person name="Mondo S."/>
            <person name="Pangilinan J."/>
            <person name="Riley R."/>
            <person name="Labutti K."/>
            <person name="Andreopoulos B."/>
            <person name="Lipzen A."/>
            <person name="Chen C."/>
            <person name="Yanf M."/>
            <person name="Daum C."/>
            <person name="Ng V."/>
            <person name="Clum A."/>
            <person name="Ohm R."/>
            <person name="Martin F."/>
            <person name="Silar P."/>
            <person name="Natvig D."/>
            <person name="Lalanne C."/>
            <person name="Gautier V."/>
            <person name="Ament-Velasquez S.L."/>
            <person name="Kruys A."/>
            <person name="Hutchinson M.I."/>
            <person name="Powell A.J."/>
            <person name="Barry K."/>
            <person name="Miller A.N."/>
            <person name="Grigoriev I.V."/>
            <person name="Debuchy R."/>
            <person name="Gladieux P."/>
            <person name="Thoren M.H."/>
            <person name="Johannesson H."/>
        </authorList>
    </citation>
    <scope>NUCLEOTIDE SEQUENCE</scope>
    <source>
        <strain evidence="1">CBS 731.68</strain>
    </source>
</reference>
<gene>
    <name evidence="1" type="ORF">N657DRAFT_648844</name>
</gene>
<dbReference type="GeneID" id="87830363"/>
<organism evidence="1 2">
    <name type="scientific">Parathielavia appendiculata</name>
    <dbReference type="NCBI Taxonomy" id="2587402"/>
    <lineage>
        <taxon>Eukaryota</taxon>
        <taxon>Fungi</taxon>
        <taxon>Dikarya</taxon>
        <taxon>Ascomycota</taxon>
        <taxon>Pezizomycotina</taxon>
        <taxon>Sordariomycetes</taxon>
        <taxon>Sordariomycetidae</taxon>
        <taxon>Sordariales</taxon>
        <taxon>Chaetomiaceae</taxon>
        <taxon>Parathielavia</taxon>
    </lineage>
</organism>
<dbReference type="EMBL" id="MU853237">
    <property type="protein sequence ID" value="KAK4120661.1"/>
    <property type="molecule type" value="Genomic_DNA"/>
</dbReference>
<protein>
    <submittedName>
        <fullName evidence="1">Uncharacterized protein</fullName>
    </submittedName>
</protein>
<evidence type="ECO:0000313" key="2">
    <source>
        <dbReference type="Proteomes" id="UP001302602"/>
    </source>
</evidence>
<dbReference type="AlphaFoldDB" id="A0AAN6TVE8"/>
<accession>A0AAN6TVE8</accession>
<dbReference type="RefSeq" id="XP_062644432.1">
    <property type="nucleotide sequence ID" value="XM_062793594.1"/>
</dbReference>
<sequence length="77" mass="8305">MPLSRARACLAAEPVVTAFMATHLDDRAPSQPANLERVVAAAVAAMLKGQIKGHYDPNDYSLEWQIICRLLVSGVKG</sequence>
<proteinExistence type="predicted"/>
<dbReference type="Proteomes" id="UP001302602">
    <property type="component" value="Unassembled WGS sequence"/>
</dbReference>